<evidence type="ECO:0000313" key="7">
    <source>
        <dbReference type="Proteomes" id="UP000319557"/>
    </source>
</evidence>
<dbReference type="PANTHER" id="PTHR24220">
    <property type="entry name" value="IMPORT ATP-BINDING PROTEIN"/>
    <property type="match status" value="1"/>
</dbReference>
<dbReference type="EC" id="3.6.3.-" evidence="6"/>
<keyword evidence="1" id="KW-0813">Transport</keyword>
<dbReference type="GO" id="GO:0022857">
    <property type="term" value="F:transmembrane transporter activity"/>
    <property type="evidence" value="ECO:0007669"/>
    <property type="project" value="TreeGrafter"/>
</dbReference>
<evidence type="ECO:0000256" key="3">
    <source>
        <dbReference type="ARBA" id="ARBA00022840"/>
    </source>
</evidence>
<dbReference type="PROSITE" id="PS50893">
    <property type="entry name" value="ABC_TRANSPORTER_2"/>
    <property type="match status" value="1"/>
</dbReference>
<sequence length="234" mass="25871">MNKTNEQTQPLLQCKGLRKVYPNGNVEALRGVDVEIFQGEYVAIMGTSGSGKSTLLCTLSGMDVPTSGEVLYRGKPLTQHGSLDRFRALELGFVFQSFYLLPTLTAIENVQVPMFEGPPRSSAEKHQRAHDLLERVGIGHRANHLPMRLSVGERQRVAIARSLANEPKLIFADEPTGNLDSRTTEEILAIFANLHETEGVTLVMVTHSADVAAHAERTLHFQDGQIVKEENNRT</sequence>
<dbReference type="Pfam" id="PF00005">
    <property type="entry name" value="ABC_tran"/>
    <property type="match status" value="1"/>
</dbReference>
<dbReference type="InterPro" id="IPR017871">
    <property type="entry name" value="ABC_transporter-like_CS"/>
</dbReference>
<keyword evidence="2" id="KW-0547">Nucleotide-binding</keyword>
<dbReference type="Gene3D" id="3.40.50.300">
    <property type="entry name" value="P-loop containing nucleotide triphosphate hydrolases"/>
    <property type="match status" value="1"/>
</dbReference>
<dbReference type="InterPro" id="IPR003439">
    <property type="entry name" value="ABC_transporter-like_ATP-bd"/>
</dbReference>
<dbReference type="PANTHER" id="PTHR24220:SF86">
    <property type="entry name" value="ABC TRANSPORTER ABCH.1"/>
    <property type="match status" value="1"/>
</dbReference>
<dbReference type="InterPro" id="IPR015854">
    <property type="entry name" value="ABC_transpr_LolD-like"/>
</dbReference>
<dbReference type="FunFam" id="3.40.50.300:FF:000032">
    <property type="entry name" value="Export ABC transporter ATP-binding protein"/>
    <property type="match status" value="1"/>
</dbReference>
<dbReference type="RefSeq" id="WP_145341797.1">
    <property type="nucleotide sequence ID" value="NZ_CP036261.1"/>
</dbReference>
<dbReference type="OrthoDB" id="273392at2"/>
<evidence type="ECO:0000256" key="4">
    <source>
        <dbReference type="ARBA" id="ARBA00038388"/>
    </source>
</evidence>
<comment type="similarity">
    <text evidence="4">Belongs to the ABC transporter superfamily. Macrolide exporter (TC 3.A.1.122) family.</text>
</comment>
<dbReference type="EMBL" id="CP036261">
    <property type="protein sequence ID" value="QDS86184.1"/>
    <property type="molecule type" value="Genomic_DNA"/>
</dbReference>
<proteinExistence type="inferred from homology"/>
<keyword evidence="6" id="KW-0378">Hydrolase</keyword>
<dbReference type="GO" id="GO:0005524">
    <property type="term" value="F:ATP binding"/>
    <property type="evidence" value="ECO:0007669"/>
    <property type="project" value="UniProtKB-KW"/>
</dbReference>
<dbReference type="CDD" id="cd03255">
    <property type="entry name" value="ABC_MJ0796_LolCDE_FtsE"/>
    <property type="match status" value="1"/>
</dbReference>
<dbReference type="PROSITE" id="PS00211">
    <property type="entry name" value="ABC_TRANSPORTER_1"/>
    <property type="match status" value="1"/>
</dbReference>
<name>A0A517LU79_9BACT</name>
<organism evidence="6 7">
    <name type="scientific">Rosistilla ulvae</name>
    <dbReference type="NCBI Taxonomy" id="1930277"/>
    <lineage>
        <taxon>Bacteria</taxon>
        <taxon>Pseudomonadati</taxon>
        <taxon>Planctomycetota</taxon>
        <taxon>Planctomycetia</taxon>
        <taxon>Pirellulales</taxon>
        <taxon>Pirellulaceae</taxon>
        <taxon>Rosistilla</taxon>
    </lineage>
</organism>
<feature type="domain" description="ABC transporter" evidence="5">
    <location>
        <begin position="12"/>
        <end position="234"/>
    </location>
</feature>
<keyword evidence="3 6" id="KW-0067">ATP-binding</keyword>
<reference evidence="6 7" key="1">
    <citation type="submission" date="2019-02" db="EMBL/GenBank/DDBJ databases">
        <title>Deep-cultivation of Planctomycetes and their phenomic and genomic characterization uncovers novel biology.</title>
        <authorList>
            <person name="Wiegand S."/>
            <person name="Jogler M."/>
            <person name="Boedeker C."/>
            <person name="Pinto D."/>
            <person name="Vollmers J."/>
            <person name="Rivas-Marin E."/>
            <person name="Kohn T."/>
            <person name="Peeters S.H."/>
            <person name="Heuer A."/>
            <person name="Rast P."/>
            <person name="Oberbeckmann S."/>
            <person name="Bunk B."/>
            <person name="Jeske O."/>
            <person name="Meyerdierks A."/>
            <person name="Storesund J.E."/>
            <person name="Kallscheuer N."/>
            <person name="Luecker S."/>
            <person name="Lage O.M."/>
            <person name="Pohl T."/>
            <person name="Merkel B.J."/>
            <person name="Hornburger P."/>
            <person name="Mueller R.-W."/>
            <person name="Bruemmer F."/>
            <person name="Labrenz M."/>
            <person name="Spormann A.M."/>
            <person name="Op den Camp H."/>
            <person name="Overmann J."/>
            <person name="Amann R."/>
            <person name="Jetten M.S.M."/>
            <person name="Mascher T."/>
            <person name="Medema M.H."/>
            <person name="Devos D.P."/>
            <person name="Kaster A.-K."/>
            <person name="Ovreas L."/>
            <person name="Rohde M."/>
            <person name="Galperin M.Y."/>
            <person name="Jogler C."/>
        </authorList>
    </citation>
    <scope>NUCLEOTIDE SEQUENCE [LARGE SCALE GENOMIC DNA]</scope>
    <source>
        <strain evidence="6 7">EC9</strain>
    </source>
</reference>
<dbReference type="AlphaFoldDB" id="A0A517LU79"/>
<dbReference type="GO" id="GO:0005886">
    <property type="term" value="C:plasma membrane"/>
    <property type="evidence" value="ECO:0007669"/>
    <property type="project" value="TreeGrafter"/>
</dbReference>
<dbReference type="SUPFAM" id="SSF52540">
    <property type="entry name" value="P-loop containing nucleoside triphosphate hydrolases"/>
    <property type="match status" value="1"/>
</dbReference>
<dbReference type="Proteomes" id="UP000319557">
    <property type="component" value="Chromosome"/>
</dbReference>
<dbReference type="KEGG" id="ruv:EC9_03440"/>
<dbReference type="InterPro" id="IPR003593">
    <property type="entry name" value="AAA+_ATPase"/>
</dbReference>
<gene>
    <name evidence="6" type="primary">lolD_1</name>
    <name evidence="6" type="ORF">EC9_03440</name>
</gene>
<protein>
    <submittedName>
        <fullName evidence="6">Lipoprotein-releasing system ATP-binding protein LolD</fullName>
        <ecNumber evidence="6">3.6.3.-</ecNumber>
    </submittedName>
</protein>
<evidence type="ECO:0000259" key="5">
    <source>
        <dbReference type="PROSITE" id="PS50893"/>
    </source>
</evidence>
<dbReference type="GO" id="GO:0098796">
    <property type="term" value="C:membrane protein complex"/>
    <property type="evidence" value="ECO:0007669"/>
    <property type="project" value="UniProtKB-ARBA"/>
</dbReference>
<dbReference type="GO" id="GO:0016887">
    <property type="term" value="F:ATP hydrolysis activity"/>
    <property type="evidence" value="ECO:0007669"/>
    <property type="project" value="InterPro"/>
</dbReference>
<dbReference type="InterPro" id="IPR017911">
    <property type="entry name" value="MacB-like_ATP-bd"/>
</dbReference>
<keyword evidence="7" id="KW-1185">Reference proteome</keyword>
<keyword evidence="6" id="KW-0449">Lipoprotein</keyword>
<accession>A0A517LU79</accession>
<evidence type="ECO:0000256" key="1">
    <source>
        <dbReference type="ARBA" id="ARBA00022448"/>
    </source>
</evidence>
<dbReference type="InterPro" id="IPR027417">
    <property type="entry name" value="P-loop_NTPase"/>
</dbReference>
<evidence type="ECO:0000256" key="2">
    <source>
        <dbReference type="ARBA" id="ARBA00022741"/>
    </source>
</evidence>
<dbReference type="SMART" id="SM00382">
    <property type="entry name" value="AAA"/>
    <property type="match status" value="1"/>
</dbReference>
<evidence type="ECO:0000313" key="6">
    <source>
        <dbReference type="EMBL" id="QDS86184.1"/>
    </source>
</evidence>